<name>A0A2H9ZVR4_9ASPA</name>
<dbReference type="GO" id="GO:0005759">
    <property type="term" value="C:mitochondrial matrix"/>
    <property type="evidence" value="ECO:0007669"/>
    <property type="project" value="TreeGrafter"/>
</dbReference>
<keyword evidence="1" id="KW-0012">Acyltransferase</keyword>
<dbReference type="STRING" id="1088818.A0A2H9ZVR4"/>
<dbReference type="PANTHER" id="PTHR11739:SF8">
    <property type="entry name" value="CITRATE SYNTHASE, MITOCHONDRIAL"/>
    <property type="match status" value="1"/>
</dbReference>
<dbReference type="PANTHER" id="PTHR11739">
    <property type="entry name" value="CITRATE SYNTHASE"/>
    <property type="match status" value="1"/>
</dbReference>
<dbReference type="InterPro" id="IPR002020">
    <property type="entry name" value="Citrate_synthase"/>
</dbReference>
<dbReference type="GO" id="GO:0006099">
    <property type="term" value="P:tricarboxylic acid cycle"/>
    <property type="evidence" value="ECO:0007669"/>
    <property type="project" value="TreeGrafter"/>
</dbReference>
<proteinExistence type="predicted"/>
<dbReference type="EC" id="2.3.3.1" evidence="1"/>
<organism evidence="1 2">
    <name type="scientific">Apostasia shenzhenica</name>
    <dbReference type="NCBI Taxonomy" id="1088818"/>
    <lineage>
        <taxon>Eukaryota</taxon>
        <taxon>Viridiplantae</taxon>
        <taxon>Streptophyta</taxon>
        <taxon>Embryophyta</taxon>
        <taxon>Tracheophyta</taxon>
        <taxon>Spermatophyta</taxon>
        <taxon>Magnoliopsida</taxon>
        <taxon>Liliopsida</taxon>
        <taxon>Asparagales</taxon>
        <taxon>Orchidaceae</taxon>
        <taxon>Apostasioideae</taxon>
        <taxon>Apostasia</taxon>
    </lineage>
</organism>
<reference evidence="1 2" key="1">
    <citation type="journal article" date="2017" name="Nature">
        <title>The Apostasia genome and the evolution of orchids.</title>
        <authorList>
            <person name="Zhang G.Q."/>
            <person name="Liu K.W."/>
            <person name="Li Z."/>
            <person name="Lohaus R."/>
            <person name="Hsiao Y.Y."/>
            <person name="Niu S.C."/>
            <person name="Wang J.Y."/>
            <person name="Lin Y.C."/>
            <person name="Xu Q."/>
            <person name="Chen L.J."/>
            <person name="Yoshida K."/>
            <person name="Fujiwara S."/>
            <person name="Wang Z.W."/>
            <person name="Zhang Y.Q."/>
            <person name="Mitsuda N."/>
            <person name="Wang M."/>
            <person name="Liu G.H."/>
            <person name="Pecoraro L."/>
            <person name="Huang H.X."/>
            <person name="Xiao X.J."/>
            <person name="Lin M."/>
            <person name="Wu X.Y."/>
            <person name="Wu W.L."/>
            <person name="Chen Y.Y."/>
            <person name="Chang S.B."/>
            <person name="Sakamoto S."/>
            <person name="Ohme-Takagi M."/>
            <person name="Yagi M."/>
            <person name="Zeng S.J."/>
            <person name="Shen C.Y."/>
            <person name="Yeh C.M."/>
            <person name="Luo Y.B."/>
            <person name="Tsai W.C."/>
            <person name="Van de Peer Y."/>
            <person name="Liu Z.J."/>
        </authorList>
    </citation>
    <scope>NUCLEOTIDE SEQUENCE [LARGE SCALE GENOMIC DNA]</scope>
    <source>
        <strain evidence="2">cv. Shenzhen</strain>
        <tissue evidence="1">Stem</tissue>
    </source>
</reference>
<dbReference type="AlphaFoldDB" id="A0A2H9ZVR4"/>
<dbReference type="OrthoDB" id="8017587at2759"/>
<dbReference type="Gene3D" id="1.10.580.10">
    <property type="entry name" value="Citrate Synthase, domain 1"/>
    <property type="match status" value="1"/>
</dbReference>
<keyword evidence="2" id="KW-1185">Reference proteome</keyword>
<dbReference type="EMBL" id="KZ453400">
    <property type="protein sequence ID" value="PKA47380.1"/>
    <property type="molecule type" value="Genomic_DNA"/>
</dbReference>
<dbReference type="Proteomes" id="UP000236161">
    <property type="component" value="Unassembled WGS sequence"/>
</dbReference>
<keyword evidence="1" id="KW-0808">Transferase</keyword>
<sequence length="72" mass="7794">MVVGRRIIQDESGLLWGTSLLDPEEGIRLRGLSIPECQKVLSAASTGGEPLPEGLLWLVLTGKVPRKTQVDI</sequence>
<protein>
    <submittedName>
        <fullName evidence="1">Citrate synthase, mitochondrial</fullName>
        <ecNumber evidence="1">2.3.3.1</ecNumber>
    </submittedName>
</protein>
<dbReference type="GO" id="GO:0036440">
    <property type="term" value="F:citrate synthase activity"/>
    <property type="evidence" value="ECO:0007669"/>
    <property type="project" value="UniProtKB-EC"/>
</dbReference>
<evidence type="ECO:0000313" key="2">
    <source>
        <dbReference type="Proteomes" id="UP000236161"/>
    </source>
</evidence>
<dbReference type="SUPFAM" id="SSF48256">
    <property type="entry name" value="Citrate synthase"/>
    <property type="match status" value="1"/>
</dbReference>
<dbReference type="GO" id="GO:0005975">
    <property type="term" value="P:carbohydrate metabolic process"/>
    <property type="evidence" value="ECO:0007669"/>
    <property type="project" value="TreeGrafter"/>
</dbReference>
<gene>
    <name evidence="1" type="primary">CS</name>
    <name evidence="1" type="ORF">AXF42_Ash021530</name>
</gene>
<dbReference type="InterPro" id="IPR036969">
    <property type="entry name" value="Citrate_synthase_sf"/>
</dbReference>
<evidence type="ECO:0000313" key="1">
    <source>
        <dbReference type="EMBL" id="PKA47380.1"/>
    </source>
</evidence>
<dbReference type="InterPro" id="IPR016142">
    <property type="entry name" value="Citrate_synth-like_lrg_a-sub"/>
</dbReference>
<accession>A0A2H9ZVR4</accession>